<dbReference type="InterPro" id="IPR013658">
    <property type="entry name" value="SGL"/>
</dbReference>
<keyword evidence="3" id="KW-1185">Reference proteome</keyword>
<protein>
    <submittedName>
        <fullName evidence="2">SMP-30/gluconolactonase/LRE family protein</fullName>
    </submittedName>
</protein>
<evidence type="ECO:0000313" key="3">
    <source>
        <dbReference type="Proteomes" id="UP001553161"/>
    </source>
</evidence>
<feature type="domain" description="SMP-30/Gluconolactonase/LRE-like region" evidence="1">
    <location>
        <begin position="16"/>
        <end position="52"/>
    </location>
</feature>
<dbReference type="SUPFAM" id="SSF63829">
    <property type="entry name" value="Calcium-dependent phosphotriesterase"/>
    <property type="match status" value="1"/>
</dbReference>
<proteinExistence type="predicted"/>
<comment type="caution">
    <text evidence="2">The sequence shown here is derived from an EMBL/GenBank/DDBJ whole genome shotgun (WGS) entry which is preliminary data.</text>
</comment>
<gene>
    <name evidence="2" type="ORF">AB0T83_16290</name>
</gene>
<dbReference type="Gene3D" id="2.120.10.30">
    <property type="entry name" value="TolB, C-terminal domain"/>
    <property type="match status" value="1"/>
</dbReference>
<dbReference type="Pfam" id="PF08450">
    <property type="entry name" value="SGL"/>
    <property type="match status" value="1"/>
</dbReference>
<dbReference type="Proteomes" id="UP001553161">
    <property type="component" value="Unassembled WGS sequence"/>
</dbReference>
<dbReference type="EMBL" id="JBFBVU010000026">
    <property type="protein sequence ID" value="MEV8468337.1"/>
    <property type="molecule type" value="Genomic_DNA"/>
</dbReference>
<sequence length="87" mass="9461">MIGPPDQRNVRFDGNRYTPEGELLRRIALPLPMPTALAFGGPDLDQLFVTSTYIRMPGGYSSFAPQAGNLIVIDAGVRGNPMPRFGI</sequence>
<evidence type="ECO:0000313" key="2">
    <source>
        <dbReference type="EMBL" id="MEV8468337.1"/>
    </source>
</evidence>
<organism evidence="2 3">
    <name type="scientific">Meridianimarinicoccus marinus</name>
    <dbReference type="NCBI Taxonomy" id="3231483"/>
    <lineage>
        <taxon>Bacteria</taxon>
        <taxon>Pseudomonadati</taxon>
        <taxon>Pseudomonadota</taxon>
        <taxon>Alphaproteobacteria</taxon>
        <taxon>Rhodobacterales</taxon>
        <taxon>Paracoccaceae</taxon>
        <taxon>Meridianimarinicoccus</taxon>
    </lineage>
</organism>
<accession>A0ABV3LA14</accession>
<dbReference type="InterPro" id="IPR011042">
    <property type="entry name" value="6-blade_b-propeller_TolB-like"/>
</dbReference>
<dbReference type="RefSeq" id="WP_366194287.1">
    <property type="nucleotide sequence ID" value="NZ_JBFBVU010000026.1"/>
</dbReference>
<name>A0ABV3LA14_9RHOB</name>
<reference evidence="2 3" key="1">
    <citation type="submission" date="2024-07" db="EMBL/GenBank/DDBJ databases">
        <authorList>
            <person name="Kang M."/>
        </authorList>
    </citation>
    <scope>NUCLEOTIDE SEQUENCE [LARGE SCALE GENOMIC DNA]</scope>
    <source>
        <strain evidence="2 3">DFM31</strain>
    </source>
</reference>
<evidence type="ECO:0000259" key="1">
    <source>
        <dbReference type="Pfam" id="PF08450"/>
    </source>
</evidence>